<proteinExistence type="predicted"/>
<name>A0ABQ0QG24_9PROT</name>
<dbReference type="InterPro" id="IPR028098">
    <property type="entry name" value="Glyco_trans_4-like_N"/>
</dbReference>
<evidence type="ECO:0000313" key="3">
    <source>
        <dbReference type="Proteomes" id="UP001062443"/>
    </source>
</evidence>
<dbReference type="Gene3D" id="3.40.50.2000">
    <property type="entry name" value="Glycogen Phosphorylase B"/>
    <property type="match status" value="2"/>
</dbReference>
<evidence type="ECO:0000313" key="2">
    <source>
        <dbReference type="EMBL" id="GBR43462.1"/>
    </source>
</evidence>
<comment type="caution">
    <text evidence="2">The sequence shown here is derived from an EMBL/GenBank/DDBJ whole genome shotgun (WGS) entry which is preliminary data.</text>
</comment>
<dbReference type="SUPFAM" id="SSF53756">
    <property type="entry name" value="UDP-Glycosyltransferase/glycogen phosphorylase"/>
    <property type="match status" value="1"/>
</dbReference>
<sequence>MTETPRVLRRILIATDAWHPQVNGVVRTMSIVVEELRKRGHEVRVVGPDQFHTVPCPTYPEIRLATRPGGKFAQIMREFRPEVLHIVTEGPIGWAAWRWARKKGVPFTTSYHTRFPEYVQARIKFGLNLSYRLLRHFHNAASATLVATASLREDLEWRGFTRLSPWTRGVNLERFAPEPRCDWKARLGVSGPIFIYVGRVAVEKNIEAFLSLDLPGTKVVVGDGPQRPALEQKFPQAFFTGRLDEGELSAAYAGGDVFVFPSVTDTFGLVLLEALASGTPCAAYDVTGPRDILAGTNGRIGSVGSDLKAACLAALKADRAECRKHAERFTWEACTDLFEGVLQPFFEG</sequence>
<dbReference type="EMBL" id="BAQB01000001">
    <property type="protein sequence ID" value="GBR43462.1"/>
    <property type="molecule type" value="Genomic_DNA"/>
</dbReference>
<evidence type="ECO:0000259" key="1">
    <source>
        <dbReference type="Pfam" id="PF13439"/>
    </source>
</evidence>
<dbReference type="Pfam" id="PF13692">
    <property type="entry name" value="Glyco_trans_1_4"/>
    <property type="match status" value="1"/>
</dbReference>
<dbReference type="PANTHER" id="PTHR45947">
    <property type="entry name" value="SULFOQUINOVOSYL TRANSFERASE SQD2"/>
    <property type="match status" value="1"/>
</dbReference>
<reference evidence="2" key="1">
    <citation type="submission" date="2013-04" db="EMBL/GenBank/DDBJ databases">
        <title>The genome sequencing project of 58 acetic acid bacteria.</title>
        <authorList>
            <person name="Okamoto-Kainuma A."/>
            <person name="Ishikawa M."/>
            <person name="Umino S."/>
            <person name="Koizumi Y."/>
            <person name="Shiwa Y."/>
            <person name="Yoshikawa H."/>
            <person name="Matsutani M."/>
            <person name="Matsushita K."/>
        </authorList>
    </citation>
    <scope>NUCLEOTIDE SEQUENCE</scope>
    <source>
        <strain evidence="2">NBRC 106556</strain>
    </source>
</reference>
<dbReference type="CDD" id="cd03814">
    <property type="entry name" value="GT4-like"/>
    <property type="match status" value="1"/>
</dbReference>
<protein>
    <submittedName>
        <fullName evidence="2">Glycosyltransferase</fullName>
    </submittedName>
</protein>
<keyword evidence="3" id="KW-1185">Reference proteome</keyword>
<dbReference type="InterPro" id="IPR050194">
    <property type="entry name" value="Glycosyltransferase_grp1"/>
</dbReference>
<dbReference type="PANTHER" id="PTHR45947:SF3">
    <property type="entry name" value="SULFOQUINOVOSYL TRANSFERASE SQD2"/>
    <property type="match status" value="1"/>
</dbReference>
<organism evidence="2 3">
    <name type="scientific">Neokomagataea tanensis NBRC 106556</name>
    <dbReference type="NCBI Taxonomy" id="1223519"/>
    <lineage>
        <taxon>Bacteria</taxon>
        <taxon>Pseudomonadati</taxon>
        <taxon>Pseudomonadota</taxon>
        <taxon>Alphaproteobacteria</taxon>
        <taxon>Acetobacterales</taxon>
        <taxon>Acetobacteraceae</taxon>
        <taxon>Neokomagataea</taxon>
    </lineage>
</organism>
<accession>A0ABQ0QG24</accession>
<feature type="domain" description="Glycosyltransferase subfamily 4-like N-terminal" evidence="1">
    <location>
        <begin position="22"/>
        <end position="174"/>
    </location>
</feature>
<dbReference type="Proteomes" id="UP001062443">
    <property type="component" value="Unassembled WGS sequence"/>
</dbReference>
<dbReference type="RefSeq" id="WP_267288019.1">
    <property type="nucleotide sequence ID" value="NZ_BAQB01000001.1"/>
</dbReference>
<dbReference type="Pfam" id="PF13439">
    <property type="entry name" value="Glyco_transf_4"/>
    <property type="match status" value="1"/>
</dbReference>
<gene>
    <name evidence="2" type="ORF">AA106556_0098</name>
</gene>